<evidence type="ECO:0000256" key="2">
    <source>
        <dbReference type="ARBA" id="ARBA00022679"/>
    </source>
</evidence>
<dbReference type="GO" id="GO:0004674">
    <property type="term" value="F:protein serine/threonine kinase activity"/>
    <property type="evidence" value="ECO:0007669"/>
    <property type="project" value="UniProtKB-KW"/>
</dbReference>
<dbReference type="GO" id="GO:0005886">
    <property type="term" value="C:plasma membrane"/>
    <property type="evidence" value="ECO:0007669"/>
    <property type="project" value="TreeGrafter"/>
</dbReference>
<evidence type="ECO:0000313" key="7">
    <source>
        <dbReference type="EMBL" id="RZB77021.1"/>
    </source>
</evidence>
<gene>
    <name evidence="7" type="ORF">D0Y65_035121</name>
</gene>
<accession>A0A445HTW9</accession>
<dbReference type="SMR" id="A0A445HTW9"/>
<dbReference type="Gene3D" id="1.10.510.10">
    <property type="entry name" value="Transferase(Phosphotransferase) domain 1"/>
    <property type="match status" value="1"/>
</dbReference>
<evidence type="ECO:0000256" key="3">
    <source>
        <dbReference type="ARBA" id="ARBA00022741"/>
    </source>
</evidence>
<dbReference type="Pfam" id="PF07714">
    <property type="entry name" value="PK_Tyr_Ser-Thr"/>
    <property type="match status" value="1"/>
</dbReference>
<comment type="caution">
    <text evidence="7">The sequence shown here is derived from an EMBL/GenBank/DDBJ whole genome shotgun (WGS) entry which is preliminary data.</text>
</comment>
<sequence length="182" mass="20465">MNPKISDFGLAPRLWGDQVDANTNKIAGTYGYVPPDYAVHGHFSMKSDVFSFGVMVLEIVSGKKKRDFSNPDHFLNLLGHLRAMTFLAWRLWTEGRPTNLMDVFLGERCTSAEVIRCIHIGLLCVQQIPVDRPDMSAVVLRLNGEKSLPQPKALGFYNGRDKADLYGPFSNNYVSLTVFEPR</sequence>
<name>A0A445HTW9_GLYSO</name>
<dbReference type="PANTHER" id="PTHR27002:SF1069">
    <property type="entry name" value="NON-SPECIFIC SERINE_THREONINE PROTEIN KINASE"/>
    <property type="match status" value="1"/>
</dbReference>
<reference evidence="7 8" key="1">
    <citation type="submission" date="2018-09" db="EMBL/GenBank/DDBJ databases">
        <title>A high-quality reference genome of wild soybean provides a powerful tool to mine soybean genomes.</title>
        <authorList>
            <person name="Xie M."/>
            <person name="Chung C.Y.L."/>
            <person name="Li M.-W."/>
            <person name="Wong F.-L."/>
            <person name="Chan T.-F."/>
            <person name="Lam H.-M."/>
        </authorList>
    </citation>
    <scope>NUCLEOTIDE SEQUENCE [LARGE SCALE GENOMIC DNA]</scope>
    <source>
        <strain evidence="8">cv. W05</strain>
        <tissue evidence="7">Hypocotyl of etiolated seedlings</tissue>
    </source>
</reference>
<proteinExistence type="predicted"/>
<keyword evidence="1" id="KW-0723">Serine/threonine-protein kinase</keyword>
<keyword evidence="7" id="KW-0675">Receptor</keyword>
<feature type="domain" description="Protein kinase" evidence="6">
    <location>
        <begin position="1"/>
        <end position="148"/>
    </location>
</feature>
<dbReference type="PROSITE" id="PS50011">
    <property type="entry name" value="PROTEIN_KINASE_DOM"/>
    <property type="match status" value="1"/>
</dbReference>
<keyword evidence="2" id="KW-0808">Transferase</keyword>
<evidence type="ECO:0000313" key="8">
    <source>
        <dbReference type="Proteomes" id="UP000289340"/>
    </source>
</evidence>
<evidence type="ECO:0000256" key="1">
    <source>
        <dbReference type="ARBA" id="ARBA00022527"/>
    </source>
</evidence>
<evidence type="ECO:0000256" key="5">
    <source>
        <dbReference type="ARBA" id="ARBA00022840"/>
    </source>
</evidence>
<dbReference type="EMBL" id="QZWG01000012">
    <property type="protein sequence ID" value="RZB77021.1"/>
    <property type="molecule type" value="Genomic_DNA"/>
</dbReference>
<keyword evidence="5" id="KW-0067">ATP-binding</keyword>
<dbReference type="InterPro" id="IPR001245">
    <property type="entry name" value="Ser-Thr/Tyr_kinase_cat_dom"/>
</dbReference>
<keyword evidence="8" id="KW-1185">Reference proteome</keyword>
<dbReference type="InterPro" id="IPR011009">
    <property type="entry name" value="Kinase-like_dom_sf"/>
</dbReference>
<dbReference type="InterPro" id="IPR000719">
    <property type="entry name" value="Prot_kinase_dom"/>
</dbReference>
<dbReference type="SUPFAM" id="SSF56112">
    <property type="entry name" value="Protein kinase-like (PK-like)"/>
    <property type="match status" value="1"/>
</dbReference>
<dbReference type="PANTHER" id="PTHR27002">
    <property type="entry name" value="RECEPTOR-LIKE SERINE/THREONINE-PROTEIN KINASE SD1-8"/>
    <property type="match status" value="1"/>
</dbReference>
<dbReference type="Proteomes" id="UP000289340">
    <property type="component" value="Chromosome 12"/>
</dbReference>
<dbReference type="AlphaFoldDB" id="A0A445HTW9"/>
<keyword evidence="3" id="KW-0547">Nucleotide-binding</keyword>
<keyword evidence="4 7" id="KW-0418">Kinase</keyword>
<evidence type="ECO:0000256" key="4">
    <source>
        <dbReference type="ARBA" id="ARBA00022777"/>
    </source>
</evidence>
<evidence type="ECO:0000259" key="6">
    <source>
        <dbReference type="PROSITE" id="PS50011"/>
    </source>
</evidence>
<keyword evidence="7" id="KW-0430">Lectin</keyword>
<protein>
    <submittedName>
        <fullName evidence="7">G-type lectin S-receptor-like serine/threonine-protein kinase SD1-1</fullName>
    </submittedName>
</protein>
<organism evidence="7 8">
    <name type="scientific">Glycine soja</name>
    <name type="common">Wild soybean</name>
    <dbReference type="NCBI Taxonomy" id="3848"/>
    <lineage>
        <taxon>Eukaryota</taxon>
        <taxon>Viridiplantae</taxon>
        <taxon>Streptophyta</taxon>
        <taxon>Embryophyta</taxon>
        <taxon>Tracheophyta</taxon>
        <taxon>Spermatophyta</taxon>
        <taxon>Magnoliopsida</taxon>
        <taxon>eudicotyledons</taxon>
        <taxon>Gunneridae</taxon>
        <taxon>Pentapetalae</taxon>
        <taxon>rosids</taxon>
        <taxon>fabids</taxon>
        <taxon>Fabales</taxon>
        <taxon>Fabaceae</taxon>
        <taxon>Papilionoideae</taxon>
        <taxon>50 kb inversion clade</taxon>
        <taxon>NPAAA clade</taxon>
        <taxon>indigoferoid/millettioid clade</taxon>
        <taxon>Phaseoleae</taxon>
        <taxon>Glycine</taxon>
        <taxon>Glycine subgen. Soja</taxon>
    </lineage>
</organism>
<dbReference type="GO" id="GO:0030246">
    <property type="term" value="F:carbohydrate binding"/>
    <property type="evidence" value="ECO:0007669"/>
    <property type="project" value="UniProtKB-KW"/>
</dbReference>
<dbReference type="GO" id="GO:0005524">
    <property type="term" value="F:ATP binding"/>
    <property type="evidence" value="ECO:0007669"/>
    <property type="project" value="UniProtKB-KW"/>
</dbReference>